<organism evidence="2 3">
    <name type="scientific">Nocardia bhagyanarayanae</name>
    <dbReference type="NCBI Taxonomy" id="1215925"/>
    <lineage>
        <taxon>Bacteria</taxon>
        <taxon>Bacillati</taxon>
        <taxon>Actinomycetota</taxon>
        <taxon>Actinomycetes</taxon>
        <taxon>Mycobacteriales</taxon>
        <taxon>Nocardiaceae</taxon>
        <taxon>Nocardia</taxon>
    </lineage>
</organism>
<dbReference type="GO" id="GO:0080120">
    <property type="term" value="P:CAAX-box protein maturation"/>
    <property type="evidence" value="ECO:0007669"/>
    <property type="project" value="UniProtKB-ARBA"/>
</dbReference>
<evidence type="ECO:0000259" key="1">
    <source>
        <dbReference type="Pfam" id="PF02517"/>
    </source>
</evidence>
<reference evidence="2 3" key="1">
    <citation type="submission" date="2019-06" db="EMBL/GenBank/DDBJ databases">
        <title>Sequencing the genomes of 1000 actinobacteria strains.</title>
        <authorList>
            <person name="Klenk H.-P."/>
        </authorList>
    </citation>
    <scope>NUCLEOTIDE SEQUENCE [LARGE SCALE GENOMIC DNA]</scope>
    <source>
        <strain evidence="2 3">DSM 103495</strain>
    </source>
</reference>
<comment type="caution">
    <text evidence="2">The sequence shown here is derived from an EMBL/GenBank/DDBJ whole genome shotgun (WGS) entry which is preliminary data.</text>
</comment>
<dbReference type="Pfam" id="PF02517">
    <property type="entry name" value="Rce1-like"/>
    <property type="match status" value="1"/>
</dbReference>
<dbReference type="GO" id="GO:0004175">
    <property type="term" value="F:endopeptidase activity"/>
    <property type="evidence" value="ECO:0007669"/>
    <property type="project" value="UniProtKB-ARBA"/>
</dbReference>
<sequence length="211" mass="21745">MRVGPVLQALAATGLALVWSNRMLPGLGLDQRGRTAANACFATGYGLALGGRSNWLSGKGFRVGAAAGAVVLAGYGAAVAHPTLRDMLRDLAPVGQEVSDLEWVAVHIPVGTVYSEELIFRSTLEPLLDDTFGPRLGPLLGAFAFGLWHIHPARAGGQPIAPTVAATTAGGAIFGLLRRTTGSTTAPALLHWAMNAGGVLATRVALPRPVP</sequence>
<dbReference type="EMBL" id="VFPG01000001">
    <property type="protein sequence ID" value="TQM28993.1"/>
    <property type="molecule type" value="Genomic_DNA"/>
</dbReference>
<dbReference type="Proteomes" id="UP000316331">
    <property type="component" value="Unassembled WGS sequence"/>
</dbReference>
<evidence type="ECO:0000313" key="3">
    <source>
        <dbReference type="Proteomes" id="UP000316331"/>
    </source>
</evidence>
<protein>
    <recommendedName>
        <fullName evidence="1">CAAX prenyl protease 2/Lysostaphin resistance protein A-like domain-containing protein</fullName>
    </recommendedName>
</protein>
<feature type="domain" description="CAAX prenyl protease 2/Lysostaphin resistance protein A-like" evidence="1">
    <location>
        <begin position="104"/>
        <end position="196"/>
    </location>
</feature>
<gene>
    <name evidence="2" type="ORF">FB390_0578</name>
</gene>
<dbReference type="RefSeq" id="WP_246123826.1">
    <property type="nucleotide sequence ID" value="NZ_VFPG01000001.1"/>
</dbReference>
<dbReference type="AlphaFoldDB" id="A0A543F589"/>
<dbReference type="InterPro" id="IPR003675">
    <property type="entry name" value="Rce1/LyrA-like_dom"/>
</dbReference>
<accession>A0A543F589</accession>
<keyword evidence="3" id="KW-1185">Reference proteome</keyword>
<proteinExistence type="predicted"/>
<name>A0A543F589_9NOCA</name>
<evidence type="ECO:0000313" key="2">
    <source>
        <dbReference type="EMBL" id="TQM28993.1"/>
    </source>
</evidence>